<dbReference type="SMART" id="SM01381">
    <property type="entry name" value="7TM_GPCR_Srsx"/>
    <property type="match status" value="1"/>
</dbReference>
<organism evidence="6 7">
    <name type="scientific">Steinernema carpocapsae</name>
    <name type="common">Entomopathogenic nematode</name>
    <dbReference type="NCBI Taxonomy" id="34508"/>
    <lineage>
        <taxon>Eukaryota</taxon>
        <taxon>Metazoa</taxon>
        <taxon>Ecdysozoa</taxon>
        <taxon>Nematoda</taxon>
        <taxon>Chromadorea</taxon>
        <taxon>Rhabditida</taxon>
        <taxon>Tylenchina</taxon>
        <taxon>Panagrolaimomorpha</taxon>
        <taxon>Strongyloidoidea</taxon>
        <taxon>Steinernematidae</taxon>
        <taxon>Steinernema</taxon>
    </lineage>
</organism>
<dbReference type="Gene3D" id="1.20.1070.10">
    <property type="entry name" value="Rhodopsin 7-helix transmembrane proteins"/>
    <property type="match status" value="1"/>
</dbReference>
<evidence type="ECO:0000313" key="7">
    <source>
        <dbReference type="Proteomes" id="UP000298663"/>
    </source>
</evidence>
<name>A0A4U5MQH4_STECR</name>
<dbReference type="SUPFAM" id="SSF81321">
    <property type="entry name" value="Family A G protein-coupled receptor-like"/>
    <property type="match status" value="1"/>
</dbReference>
<dbReference type="OrthoDB" id="5820127at2759"/>
<dbReference type="EMBL" id="AZBU02000006">
    <property type="protein sequence ID" value="TKR71844.1"/>
    <property type="molecule type" value="Genomic_DNA"/>
</dbReference>
<keyword evidence="3 5" id="KW-1133">Transmembrane helix</keyword>
<feature type="transmembrane region" description="Helical" evidence="5">
    <location>
        <begin position="71"/>
        <end position="94"/>
    </location>
</feature>
<evidence type="ECO:0000256" key="4">
    <source>
        <dbReference type="ARBA" id="ARBA00023136"/>
    </source>
</evidence>
<gene>
    <name evidence="6" type="ORF">L596_019378</name>
</gene>
<feature type="transmembrane region" description="Helical" evidence="5">
    <location>
        <begin position="24"/>
        <end position="51"/>
    </location>
</feature>
<evidence type="ECO:0000256" key="3">
    <source>
        <dbReference type="ARBA" id="ARBA00022989"/>
    </source>
</evidence>
<dbReference type="InterPro" id="IPR019424">
    <property type="entry name" value="7TM_GPCR_Srsx"/>
</dbReference>
<keyword evidence="2 5" id="KW-0812">Transmembrane</keyword>
<dbReference type="PANTHER" id="PTHR23360:SF37">
    <property type="entry name" value="G-PROTEIN COUPLED RECEPTORS FAMILY 1 PROFILE DOMAIN-CONTAINING PROTEIN"/>
    <property type="match status" value="1"/>
</dbReference>
<comment type="subcellular location">
    <subcellularLocation>
        <location evidence="1">Membrane</location>
    </subcellularLocation>
</comment>
<evidence type="ECO:0000256" key="1">
    <source>
        <dbReference type="ARBA" id="ARBA00004370"/>
    </source>
</evidence>
<protein>
    <recommendedName>
        <fullName evidence="8">G-protein coupled receptors family 1 profile domain-containing protein</fullName>
    </recommendedName>
</protein>
<dbReference type="AlphaFoldDB" id="A0A4U5MQH4"/>
<evidence type="ECO:0000313" key="6">
    <source>
        <dbReference type="EMBL" id="TKR71844.1"/>
    </source>
</evidence>
<dbReference type="InterPro" id="IPR047130">
    <property type="entry name" value="7TM_GPCR_Srsx_nematod"/>
</dbReference>
<evidence type="ECO:0000256" key="2">
    <source>
        <dbReference type="ARBA" id="ARBA00022692"/>
    </source>
</evidence>
<keyword evidence="7" id="KW-1185">Reference proteome</keyword>
<feature type="transmembrane region" description="Helical" evidence="5">
    <location>
        <begin position="121"/>
        <end position="139"/>
    </location>
</feature>
<evidence type="ECO:0008006" key="8">
    <source>
        <dbReference type="Google" id="ProtNLM"/>
    </source>
</evidence>
<proteinExistence type="predicted"/>
<accession>A0A4U5MQH4</accession>
<reference evidence="6 7" key="2">
    <citation type="journal article" date="2019" name="G3 (Bethesda)">
        <title>Hybrid Assembly of the Genome of the Entomopathogenic Nematode Steinernema carpocapsae Identifies the X-Chromosome.</title>
        <authorList>
            <person name="Serra L."/>
            <person name="Macchietto M."/>
            <person name="Macias-Munoz A."/>
            <person name="McGill C.J."/>
            <person name="Rodriguez I.M."/>
            <person name="Rodriguez B."/>
            <person name="Murad R."/>
            <person name="Mortazavi A."/>
        </authorList>
    </citation>
    <scope>NUCLEOTIDE SEQUENCE [LARGE SCALE GENOMIC DNA]</scope>
    <source>
        <strain evidence="6 7">ALL</strain>
    </source>
</reference>
<evidence type="ECO:0000256" key="5">
    <source>
        <dbReference type="SAM" id="Phobius"/>
    </source>
</evidence>
<dbReference type="InterPro" id="IPR000276">
    <property type="entry name" value="GPCR_Rhodpsn"/>
</dbReference>
<reference evidence="6 7" key="1">
    <citation type="journal article" date="2015" name="Genome Biol.">
        <title>Comparative genomics of Steinernema reveals deeply conserved gene regulatory networks.</title>
        <authorList>
            <person name="Dillman A.R."/>
            <person name="Macchietto M."/>
            <person name="Porter C.F."/>
            <person name="Rogers A."/>
            <person name="Williams B."/>
            <person name="Antoshechkin I."/>
            <person name="Lee M.M."/>
            <person name="Goodwin Z."/>
            <person name="Lu X."/>
            <person name="Lewis E.E."/>
            <person name="Goodrich-Blair H."/>
            <person name="Stock S.P."/>
            <person name="Adams B.J."/>
            <person name="Sternberg P.W."/>
            <person name="Mortazavi A."/>
        </authorList>
    </citation>
    <scope>NUCLEOTIDE SEQUENCE [LARGE SCALE GENOMIC DNA]</scope>
    <source>
        <strain evidence="6 7">ALL</strain>
    </source>
</reference>
<sequence>MILAFGVDRLYACTRPIRYRYQKLIPYIICILLPAMSYSFFVVALGIYFLNDETLSVCNPPLAYPEFVTELWNYGSIAISLMSMAAFLTTYYILYKLASRKSLNSAARYEIPLQKMQIQNLAINAFLYFMSSVLCDFLIRAMRAADISLRVVSDTESYAVIPGLISYSANYYVYFWRSREHRRAFQNQLKCGFALKRSGKLFIVTRSSMANIKRADGIDEVVVDVQDDVHDTRTQASDLARHANIVRKQEAFQSWCSDQLEVEVLLANRR</sequence>
<dbReference type="PANTHER" id="PTHR23360">
    <property type="entry name" value="G-PROTEIN COUPLED RECEPTORS FAMILY 1 PROFILE DOMAIN-CONTAINING PROTEIN-RELATED"/>
    <property type="match status" value="1"/>
</dbReference>
<dbReference type="Pfam" id="PF10320">
    <property type="entry name" value="7TM_GPCR_Srsx"/>
    <property type="match status" value="1"/>
</dbReference>
<feature type="transmembrane region" description="Helical" evidence="5">
    <location>
        <begin position="159"/>
        <end position="176"/>
    </location>
</feature>
<comment type="caution">
    <text evidence="6">The sequence shown here is derived from an EMBL/GenBank/DDBJ whole genome shotgun (WGS) entry which is preliminary data.</text>
</comment>
<dbReference type="GO" id="GO:0016020">
    <property type="term" value="C:membrane"/>
    <property type="evidence" value="ECO:0007669"/>
    <property type="project" value="UniProtKB-SubCell"/>
</dbReference>
<dbReference type="GO" id="GO:0004930">
    <property type="term" value="F:G protein-coupled receptor activity"/>
    <property type="evidence" value="ECO:0007669"/>
    <property type="project" value="InterPro"/>
</dbReference>
<keyword evidence="4 5" id="KW-0472">Membrane</keyword>
<dbReference type="Proteomes" id="UP000298663">
    <property type="component" value="Unassembled WGS sequence"/>
</dbReference>